<dbReference type="PANTHER" id="PTHR45825:SF8">
    <property type="entry name" value="GLYCOGEN SYNTHASE"/>
    <property type="match status" value="1"/>
</dbReference>
<evidence type="ECO:0000259" key="9">
    <source>
        <dbReference type="Pfam" id="PF00534"/>
    </source>
</evidence>
<dbReference type="NCBIfam" id="NF001899">
    <property type="entry name" value="PRK00654.1-2"/>
    <property type="match status" value="1"/>
</dbReference>
<protein>
    <recommendedName>
        <fullName evidence="8">Glycogen synthase</fullName>
        <ecNumber evidence="8">2.4.1.21</ecNumber>
    </recommendedName>
    <alternativeName>
        <fullName evidence="8">Starch [bacterial glycogen] synthase</fullName>
    </alternativeName>
</protein>
<keyword evidence="5 8" id="KW-0328">Glycosyltransferase</keyword>
<dbReference type="NCBIfam" id="NF001901">
    <property type="entry name" value="PRK00654.1-5"/>
    <property type="match status" value="1"/>
</dbReference>
<dbReference type="HAMAP" id="MF_00484">
    <property type="entry name" value="Glycogen_synth"/>
    <property type="match status" value="1"/>
</dbReference>
<dbReference type="PANTHER" id="PTHR45825">
    <property type="entry name" value="GRANULE-BOUND STARCH SYNTHASE 1, CHLOROPLASTIC/AMYLOPLASTIC"/>
    <property type="match status" value="1"/>
</dbReference>
<comment type="pathway">
    <text evidence="3 8">Glycan biosynthesis; glycogen biosynthesis.</text>
</comment>
<feature type="domain" description="Starch synthase catalytic" evidence="10">
    <location>
        <begin position="34"/>
        <end position="267"/>
    </location>
</feature>
<evidence type="ECO:0000259" key="10">
    <source>
        <dbReference type="Pfam" id="PF08323"/>
    </source>
</evidence>
<feature type="domain" description="Glycosyl transferase family 1" evidence="9">
    <location>
        <begin position="324"/>
        <end position="462"/>
    </location>
</feature>
<comment type="caution">
    <text evidence="11">The sequence shown here is derived from an EMBL/GenBank/DDBJ whole genome shotgun (WGS) entry which is preliminary data.</text>
</comment>
<comment type="catalytic activity">
    <reaction evidence="1 8">
        <text>[(1-&gt;4)-alpha-D-glucosyl](n) + ADP-alpha-D-glucose = [(1-&gt;4)-alpha-D-glucosyl](n+1) + ADP + H(+)</text>
        <dbReference type="Rhea" id="RHEA:18189"/>
        <dbReference type="Rhea" id="RHEA-COMP:9584"/>
        <dbReference type="Rhea" id="RHEA-COMP:9587"/>
        <dbReference type="ChEBI" id="CHEBI:15378"/>
        <dbReference type="ChEBI" id="CHEBI:15444"/>
        <dbReference type="ChEBI" id="CHEBI:57498"/>
        <dbReference type="ChEBI" id="CHEBI:456216"/>
        <dbReference type="EC" id="2.4.1.21"/>
    </reaction>
</comment>
<evidence type="ECO:0000256" key="7">
    <source>
        <dbReference type="ARBA" id="ARBA00023056"/>
    </source>
</evidence>
<evidence type="ECO:0000256" key="5">
    <source>
        <dbReference type="ARBA" id="ARBA00022676"/>
    </source>
</evidence>
<dbReference type="Gene3D" id="3.40.50.2000">
    <property type="entry name" value="Glycogen Phosphorylase B"/>
    <property type="match status" value="2"/>
</dbReference>
<proteinExistence type="inferred from homology"/>
<dbReference type="InterPro" id="IPR011835">
    <property type="entry name" value="GS/SS"/>
</dbReference>
<gene>
    <name evidence="8 11" type="primary">glgA</name>
    <name evidence="11" type="ORF">IOD40_13760</name>
</gene>
<reference evidence="11 12" key="1">
    <citation type="submission" date="2020-10" db="EMBL/GenBank/DDBJ databases">
        <title>Aquamicrobium zhengzhouensis sp. nov., a exopolysaccharide producing bacterium isolated from farmland soil.</title>
        <authorList>
            <person name="Wang X."/>
        </authorList>
    </citation>
    <scope>NUCLEOTIDE SEQUENCE [LARGE SCALE GENOMIC DNA]</scope>
    <source>
        <strain evidence="12">cd-1</strain>
    </source>
</reference>
<dbReference type="GO" id="GO:0009011">
    <property type="term" value="F:alpha-1,4-glucan glucosyltransferase (ADP-glucose donor) activity"/>
    <property type="evidence" value="ECO:0007669"/>
    <property type="project" value="UniProtKB-EC"/>
</dbReference>
<dbReference type="CDD" id="cd03791">
    <property type="entry name" value="GT5_Glycogen_synthase_DULL1-like"/>
    <property type="match status" value="1"/>
</dbReference>
<evidence type="ECO:0000256" key="4">
    <source>
        <dbReference type="ARBA" id="ARBA00010281"/>
    </source>
</evidence>
<dbReference type="EMBL" id="JADGMQ010000010">
    <property type="protein sequence ID" value="MBI1621722.1"/>
    <property type="molecule type" value="Genomic_DNA"/>
</dbReference>
<evidence type="ECO:0000256" key="2">
    <source>
        <dbReference type="ARBA" id="ARBA00002764"/>
    </source>
</evidence>
<name>A0ABS0SH02_9HYPH</name>
<dbReference type="RefSeq" id="WP_198477187.1">
    <property type="nucleotide sequence ID" value="NZ_JADGMQ010000010.1"/>
</dbReference>
<dbReference type="Pfam" id="PF08323">
    <property type="entry name" value="Glyco_transf_5"/>
    <property type="match status" value="1"/>
</dbReference>
<evidence type="ECO:0000313" key="12">
    <source>
        <dbReference type="Proteomes" id="UP000601789"/>
    </source>
</evidence>
<feature type="binding site" evidence="8">
    <location>
        <position position="47"/>
    </location>
    <ligand>
        <name>ADP-alpha-D-glucose</name>
        <dbReference type="ChEBI" id="CHEBI:57498"/>
    </ligand>
</feature>
<keyword evidence="7 8" id="KW-0320">Glycogen biosynthesis</keyword>
<evidence type="ECO:0000256" key="8">
    <source>
        <dbReference type="HAMAP-Rule" id="MF_00484"/>
    </source>
</evidence>
<evidence type="ECO:0000256" key="6">
    <source>
        <dbReference type="ARBA" id="ARBA00022679"/>
    </source>
</evidence>
<keyword evidence="12" id="KW-1185">Reference proteome</keyword>
<accession>A0ABS0SH02</accession>
<dbReference type="Proteomes" id="UP000601789">
    <property type="component" value="Unassembled WGS sequence"/>
</dbReference>
<dbReference type="InterPro" id="IPR001296">
    <property type="entry name" value="Glyco_trans_1"/>
</dbReference>
<dbReference type="NCBIfam" id="TIGR02095">
    <property type="entry name" value="glgA"/>
    <property type="match status" value="1"/>
</dbReference>
<comment type="similarity">
    <text evidence="4 8">Belongs to the glycosyltransferase 1 family. Bacterial/plant glycogen synthase subfamily.</text>
</comment>
<dbReference type="SUPFAM" id="SSF53756">
    <property type="entry name" value="UDP-Glycosyltransferase/glycogen phosphorylase"/>
    <property type="match status" value="1"/>
</dbReference>
<organism evidence="11 12">
    <name type="scientific">Aquamicrobium zhengzhouense</name>
    <dbReference type="NCBI Taxonomy" id="2781738"/>
    <lineage>
        <taxon>Bacteria</taxon>
        <taxon>Pseudomonadati</taxon>
        <taxon>Pseudomonadota</taxon>
        <taxon>Alphaproteobacteria</taxon>
        <taxon>Hyphomicrobiales</taxon>
        <taxon>Phyllobacteriaceae</taxon>
        <taxon>Aquamicrobium</taxon>
    </lineage>
</organism>
<sequence>MLQQVRGAHRYIGSSSSNAKRAVQHLDPAEVPPKLLFVTSEMTDFVKVGGLGDVSSALPRALRQTNDIRILIPGYRQVTGGREIALVAELAPFAGLPACSLGRIDMADGLVIYVLVCPDLFDREGTPYADKNGSDWVDNDVRFARLSFAAAEIASGVPDLGWKPDLLHLNDWPASLAPAYLSWRGLDVPTVLTVHNLAYQGLFPRERLPVLGVPDSSFQMEGVEFHGNLSFLKSGLYYASHVTTVSQTYAREITTPEFGCGLEGLLQTRARQHALTGILNGVDESWDASRDPVLPASFTSTNLKGRSINAAQAREAFGLGVSRGPLFAIISRLVHQKGIDLAIRAAEDFVQKGGQLAVTGQGDPSLENAMLDLAKRNPGKVGVKIGFNEAEARCLFAGSDFLLMPSRFEPCGLSQMYAQRYGSLPVAYRTGGLADTIEDGETGFLYSEMNLSALMNAVSRALGAFASRSMLLRMRRKAMSRPHNWLHSSRRYNHVYEVLLGVR</sequence>
<keyword evidence="6 8" id="KW-0808">Transferase</keyword>
<dbReference type="InterPro" id="IPR013534">
    <property type="entry name" value="Starch_synth_cat_dom"/>
</dbReference>
<comment type="function">
    <text evidence="2 8">Synthesizes alpha-1,4-glucan chains using ADP-glucose.</text>
</comment>
<dbReference type="Pfam" id="PF00534">
    <property type="entry name" value="Glycos_transf_1"/>
    <property type="match status" value="1"/>
</dbReference>
<evidence type="ECO:0000256" key="3">
    <source>
        <dbReference type="ARBA" id="ARBA00004964"/>
    </source>
</evidence>
<evidence type="ECO:0000313" key="11">
    <source>
        <dbReference type="EMBL" id="MBI1621722.1"/>
    </source>
</evidence>
<dbReference type="EC" id="2.4.1.21" evidence="8"/>
<evidence type="ECO:0000256" key="1">
    <source>
        <dbReference type="ARBA" id="ARBA00001478"/>
    </source>
</evidence>